<evidence type="ECO:0000256" key="1">
    <source>
        <dbReference type="SAM" id="MobiDB-lite"/>
    </source>
</evidence>
<proteinExistence type="predicted"/>
<protein>
    <submittedName>
        <fullName evidence="2">Uncharacterized protein</fullName>
    </submittedName>
</protein>
<reference evidence="2 3" key="1">
    <citation type="submission" date="2012-05" db="EMBL/GenBank/DDBJ databases">
        <title>Recombination and specialization in a pathogen metapopulation.</title>
        <authorList>
            <person name="Gardiner A."/>
            <person name="Kemen E."/>
            <person name="Schultz-Larsen T."/>
            <person name="MacLean D."/>
            <person name="Van Oosterhout C."/>
            <person name="Jones J.D.G."/>
        </authorList>
    </citation>
    <scope>NUCLEOTIDE SEQUENCE [LARGE SCALE GENOMIC DNA]</scope>
    <source>
        <strain evidence="2 3">Ac Nc2</strain>
    </source>
</reference>
<dbReference type="AlphaFoldDB" id="A0A024GP88"/>
<gene>
    <name evidence="2" type="ORF">BN9_097820</name>
</gene>
<feature type="compositionally biased region" description="Basic and acidic residues" evidence="1">
    <location>
        <begin position="543"/>
        <end position="558"/>
    </location>
</feature>
<dbReference type="EMBL" id="CAIX01000238">
    <property type="protein sequence ID" value="CCI48604.1"/>
    <property type="molecule type" value="Genomic_DNA"/>
</dbReference>
<dbReference type="InParanoid" id="A0A024GP88"/>
<accession>A0A024GP88</accession>
<comment type="caution">
    <text evidence="2">The sequence shown here is derived from an EMBL/GenBank/DDBJ whole genome shotgun (WGS) entry which is preliminary data.</text>
</comment>
<evidence type="ECO:0000313" key="3">
    <source>
        <dbReference type="Proteomes" id="UP000053237"/>
    </source>
</evidence>
<keyword evidence="3" id="KW-1185">Reference proteome</keyword>
<evidence type="ECO:0000313" key="2">
    <source>
        <dbReference type="EMBL" id="CCI48604.1"/>
    </source>
</evidence>
<sequence>MSLLELLPEGFLFDIDDSSHLDIDNPATNGIDSELALNTWDSQSDCIEELDGKALALLEREDPESFLIDFLETDTVESIACSHLSGMNEINEEKWNHNTNTISIPSLSPFVAIQTTTDNVTLQLNERRYSLSHVIHNVKENANLLSGDRFLEILASPNGPGSFFSMFSPLHPPTRTHLPFVSPEKEKIQYNSQRTFPSDSNSELEDDEIPDIINLFGLLSPHKEGVMTPLTIAIPQKRRKSSIKITFPIGSKNAVNQMYSFLTPTIGAAKTTEEQFSPAIKTDTGKPTKRTNTDTMTAVASAFASGKMNFTYKVPIAPLKRQLPIEISIDPIRGSALSITATGISGTKKISKFNIRPDLSDFKLVQIFHSFCDPLMQTLTQERFELMLQRHQLRDELNTSQLVSQFYMEAQKAFIAMDLERNGQVTLDGFMNAFQICNRCTEAKRRALGISQSYRGRNDSTNALERQLMEDIPPVIVRVVPRIYEGSKVKSCEHYQWTWCEGFEKTGNEKCRGTNRHDKCPKYLANCTLWKHKLPPKNRKLKHNENEESPSKRIRHFD</sequence>
<dbReference type="Proteomes" id="UP000053237">
    <property type="component" value="Unassembled WGS sequence"/>
</dbReference>
<organism evidence="2 3">
    <name type="scientific">Albugo candida</name>
    <dbReference type="NCBI Taxonomy" id="65357"/>
    <lineage>
        <taxon>Eukaryota</taxon>
        <taxon>Sar</taxon>
        <taxon>Stramenopiles</taxon>
        <taxon>Oomycota</taxon>
        <taxon>Peronosporomycetes</taxon>
        <taxon>Albuginales</taxon>
        <taxon>Albuginaceae</taxon>
        <taxon>Albugo</taxon>
    </lineage>
</organism>
<feature type="region of interest" description="Disordered" evidence="1">
    <location>
        <begin position="538"/>
        <end position="558"/>
    </location>
</feature>
<dbReference type="OrthoDB" id="74996at2759"/>
<name>A0A024GP88_9STRA</name>